<evidence type="ECO:0000313" key="2">
    <source>
        <dbReference type="Proteomes" id="UP000324800"/>
    </source>
</evidence>
<dbReference type="OrthoDB" id="47328at2759"/>
<dbReference type="Proteomes" id="UP000324800">
    <property type="component" value="Unassembled WGS sequence"/>
</dbReference>
<name>A0A5J4RXQ4_9EUKA</name>
<gene>
    <name evidence="1" type="ORF">EZS28_052686</name>
</gene>
<sequence>MKGQTDESSFITTLDQAVKRPGDFSSIPAKLKIEFMRLNGTQFPRVITSDGQIQQAKQNQQDKDGLKTLILSQLKITTDPPRVVQSFIPPPIPLHPDSFCHFLYIYPDSVDFSKIQVSKHIRNIAIEVRLKIGDEYT</sequence>
<evidence type="ECO:0000313" key="1">
    <source>
        <dbReference type="EMBL" id="KAA6338594.1"/>
    </source>
</evidence>
<reference evidence="1 2" key="1">
    <citation type="submission" date="2019-03" db="EMBL/GenBank/DDBJ databases">
        <title>Single cell metagenomics reveals metabolic interactions within the superorganism composed of flagellate Streblomastix strix and complex community of Bacteroidetes bacteria on its surface.</title>
        <authorList>
            <person name="Treitli S.C."/>
            <person name="Kolisko M."/>
            <person name="Husnik F."/>
            <person name="Keeling P."/>
            <person name="Hampl V."/>
        </authorList>
    </citation>
    <scope>NUCLEOTIDE SEQUENCE [LARGE SCALE GENOMIC DNA]</scope>
    <source>
        <strain evidence="1">ST1C</strain>
    </source>
</reference>
<organism evidence="1 2">
    <name type="scientific">Streblomastix strix</name>
    <dbReference type="NCBI Taxonomy" id="222440"/>
    <lineage>
        <taxon>Eukaryota</taxon>
        <taxon>Metamonada</taxon>
        <taxon>Preaxostyla</taxon>
        <taxon>Oxymonadida</taxon>
        <taxon>Streblomastigidae</taxon>
        <taxon>Streblomastix</taxon>
    </lineage>
</organism>
<accession>A0A5J4RXQ4</accession>
<protein>
    <submittedName>
        <fullName evidence="1">Uncharacterized protein</fullName>
    </submittedName>
</protein>
<dbReference type="EMBL" id="SNRW01041230">
    <property type="protein sequence ID" value="KAA6338594.1"/>
    <property type="molecule type" value="Genomic_DNA"/>
</dbReference>
<comment type="caution">
    <text evidence="1">The sequence shown here is derived from an EMBL/GenBank/DDBJ whole genome shotgun (WGS) entry which is preliminary data.</text>
</comment>
<feature type="non-terminal residue" evidence="1">
    <location>
        <position position="137"/>
    </location>
</feature>
<dbReference type="AlphaFoldDB" id="A0A5J4RXQ4"/>
<proteinExistence type="predicted"/>